<dbReference type="Gene3D" id="2.40.160.10">
    <property type="entry name" value="Porin"/>
    <property type="match status" value="1"/>
</dbReference>
<sequence length="382" mass="43014">MNLALTLPKLLKAVVLATGLALAHGQAMAVDYSLSGFGTVQYTLGDNEQKYLRFINEDGTFKVNSILGAQLDVKFNPQLSATVQYVVAPKLDNDEDVEIDTRWAFVTYKPNDNWSFKVGRQRLNFYLDSENLDVGQTYVPANLSPEIYYNAGVLGTDGFSASYQFEDTGGRYWRLQAIAGNRDIIQRLSNTTADFPTNRYEVAGFVIGVDGDRYRLQLAHHESQLDREIRQFNGRRVVGGSLNARLHFTNLGAEYDWQRYTLRAELSQLEFSSTNKGVIPDFGPQVIIVDTPEFEEHGGNLTLIRKIGGQHAIYTSLGRFISEFDDQYSIAIGGKYALSASDSLKAEIQHVVEKNTRPQLSDNRIPNTTFNFLSVSYNWVWQ</sequence>
<gene>
    <name evidence="2" type="ORF">HKT17_13160</name>
</gene>
<evidence type="ECO:0008006" key="4">
    <source>
        <dbReference type="Google" id="ProtNLM"/>
    </source>
</evidence>
<feature type="chain" id="PRO_5045265471" description="Porin" evidence="1">
    <location>
        <begin position="30"/>
        <end position="382"/>
    </location>
</feature>
<evidence type="ECO:0000313" key="2">
    <source>
        <dbReference type="EMBL" id="QJR30575.1"/>
    </source>
</evidence>
<dbReference type="InterPro" id="IPR023614">
    <property type="entry name" value="Porin_dom_sf"/>
</dbReference>
<dbReference type="EMBL" id="CP053084">
    <property type="protein sequence ID" value="QJR30575.1"/>
    <property type="molecule type" value="Genomic_DNA"/>
</dbReference>
<reference evidence="2 3" key="1">
    <citation type="submission" date="2020-05" db="EMBL/GenBank/DDBJ databases">
        <title>Compete genome of Limnobacter sp. SAORIC-580.</title>
        <authorList>
            <person name="Song J."/>
            <person name="Cho J.-C."/>
        </authorList>
    </citation>
    <scope>NUCLEOTIDE SEQUENCE [LARGE SCALE GENOMIC DNA]</scope>
    <source>
        <strain evidence="2 3">SAORIC-580</strain>
    </source>
</reference>
<accession>A0ABX6N9J0</accession>
<proteinExistence type="predicted"/>
<evidence type="ECO:0000256" key="1">
    <source>
        <dbReference type="SAM" id="SignalP"/>
    </source>
</evidence>
<keyword evidence="3" id="KW-1185">Reference proteome</keyword>
<evidence type="ECO:0000313" key="3">
    <source>
        <dbReference type="Proteomes" id="UP000501130"/>
    </source>
</evidence>
<feature type="signal peptide" evidence="1">
    <location>
        <begin position="1"/>
        <end position="29"/>
    </location>
</feature>
<keyword evidence="1" id="KW-0732">Signal</keyword>
<organism evidence="2 3">
    <name type="scientific">Limnobacter profundi</name>
    <dbReference type="NCBI Taxonomy" id="2732163"/>
    <lineage>
        <taxon>Bacteria</taxon>
        <taxon>Pseudomonadati</taxon>
        <taxon>Pseudomonadota</taxon>
        <taxon>Betaproteobacteria</taxon>
        <taxon>Burkholderiales</taxon>
        <taxon>Burkholderiaceae</taxon>
        <taxon>Limnobacter</taxon>
    </lineage>
</organism>
<name>A0ABX6N9J0_9BURK</name>
<dbReference type="Proteomes" id="UP000501130">
    <property type="component" value="Chromosome"/>
</dbReference>
<protein>
    <recommendedName>
        <fullName evidence="4">Porin</fullName>
    </recommendedName>
</protein>
<dbReference type="SUPFAM" id="SSF56935">
    <property type="entry name" value="Porins"/>
    <property type="match status" value="1"/>
</dbReference>